<proteinExistence type="predicted"/>
<evidence type="ECO:0000313" key="3">
    <source>
        <dbReference type="Proteomes" id="UP001634393"/>
    </source>
</evidence>
<keyword evidence="3" id="KW-1185">Reference proteome</keyword>
<evidence type="ECO:0000313" key="2">
    <source>
        <dbReference type="EMBL" id="KAL3828969.1"/>
    </source>
</evidence>
<protein>
    <recommendedName>
        <fullName evidence="1">Sucrose synthase N-terminal domain-containing protein</fullName>
    </recommendedName>
</protein>
<feature type="domain" description="Sucrose synthase N-terminal" evidence="1">
    <location>
        <begin position="115"/>
        <end position="160"/>
    </location>
</feature>
<accession>A0ABD3SWH2</accession>
<evidence type="ECO:0000259" key="1">
    <source>
        <dbReference type="Pfam" id="PF24861"/>
    </source>
</evidence>
<dbReference type="Pfam" id="PF24861">
    <property type="entry name" value="SUS_N"/>
    <property type="match status" value="1"/>
</dbReference>
<comment type="caution">
    <text evidence="2">The sequence shown here is derived from an EMBL/GenBank/DDBJ whole genome shotgun (WGS) entry which is preliminary data.</text>
</comment>
<organism evidence="2 3">
    <name type="scientific">Penstemon smallii</name>
    <dbReference type="NCBI Taxonomy" id="265156"/>
    <lineage>
        <taxon>Eukaryota</taxon>
        <taxon>Viridiplantae</taxon>
        <taxon>Streptophyta</taxon>
        <taxon>Embryophyta</taxon>
        <taxon>Tracheophyta</taxon>
        <taxon>Spermatophyta</taxon>
        <taxon>Magnoliopsida</taxon>
        <taxon>eudicotyledons</taxon>
        <taxon>Gunneridae</taxon>
        <taxon>Pentapetalae</taxon>
        <taxon>asterids</taxon>
        <taxon>lamiids</taxon>
        <taxon>Lamiales</taxon>
        <taxon>Plantaginaceae</taxon>
        <taxon>Cheloneae</taxon>
        <taxon>Penstemon</taxon>
    </lineage>
</organism>
<reference evidence="2 3" key="1">
    <citation type="submission" date="2024-12" db="EMBL/GenBank/DDBJ databases">
        <title>The unique morphological basis and parallel evolutionary history of personate flowers in Penstemon.</title>
        <authorList>
            <person name="Depatie T.H."/>
            <person name="Wessinger C.A."/>
        </authorList>
    </citation>
    <scope>NUCLEOTIDE SEQUENCE [LARGE SCALE GENOMIC DNA]</scope>
    <source>
        <strain evidence="2">WTNN_2</strain>
        <tissue evidence="2">Leaf</tissue>
    </source>
</reference>
<dbReference type="Proteomes" id="UP001634393">
    <property type="component" value="Unassembled WGS sequence"/>
</dbReference>
<dbReference type="EMBL" id="JBJXBP010000005">
    <property type="protein sequence ID" value="KAL3828969.1"/>
    <property type="molecule type" value="Genomic_DNA"/>
</dbReference>
<gene>
    <name evidence="2" type="ORF">ACJIZ3_017771</name>
</gene>
<sequence length="163" mass="19168">MPVGPRSIFNFFWPIRGEIQYYAIFALIGKEGKIFHSRVPEVREVPRNRRRGVLHVDSLEQSHPIEVINLKKHYIAYMLVFFNQLINLLFCFEYFNAISYRKGSSDVTSYFRDAVMKYSRYVARGKGILQPHHLIDEVDKIIGDDPARKIVNECPFSEVSRRQ</sequence>
<dbReference type="AlphaFoldDB" id="A0ABD3SWH2"/>
<name>A0ABD3SWH2_9LAMI</name>
<dbReference type="InterPro" id="IPR056735">
    <property type="entry name" value="SUS_N"/>
</dbReference>
<dbReference type="Gene3D" id="3.10.450.330">
    <property type="match status" value="1"/>
</dbReference>